<sequence>MSYAKATKSHIPEGEMPEPSQELLDGSTSSLDDAGNEAAGAKKNVQQASGKARATLAEDQAAEAEIKELTAAEKLAAEDVKGSLRKAKQDVDATTKSSKPVDKNFGKQVESDAKAAAEQAKKDASKAAQQVGETYDKVKKDADKAAKELGEKYDAAKKDAKKQLDNAADQAGKAYNAAADQAGKAYNAAKQDAESKYNAAAEVAERTYNSAAESARETYEDVSEATKKATAEAQKQLDASAKEAKRKYKEYKKKAQQEWDEAENAFAAYWEKGKDVVLRPSTLGGLLGIVNVGLLGGLGYTAYKNKDNRPWDPQVVGGAIAGTLALFGAEGYLAESYLETEEGRAEAERAKREGSRLYLEAKKRILRPDVAGGIMGLVNLTILASLGYVSYKNWNQPWDRRVVAGVAAGLFALTNVEGYVAEQTLEREKRRP</sequence>
<dbReference type="EMBL" id="ALBS01000043">
    <property type="protein sequence ID" value="EJT51897.1"/>
    <property type="molecule type" value="Genomic_DNA"/>
</dbReference>
<dbReference type="HOGENOM" id="CLU_634892_0_0_1"/>
<evidence type="ECO:0000256" key="2">
    <source>
        <dbReference type="SAM" id="MobiDB-lite"/>
    </source>
</evidence>
<feature type="region of interest" description="Disordered" evidence="2">
    <location>
        <begin position="77"/>
        <end position="136"/>
    </location>
</feature>
<dbReference type="VEuPathDB" id="FungiDB:A1Q1_06894"/>
<protein>
    <recommendedName>
        <fullName evidence="6">Mitochondrial outer membrane protein OM14 C-terminal domain-containing protein</fullName>
    </recommendedName>
</protein>
<proteinExistence type="predicted"/>
<name>J6F9E9_TRIAS</name>
<dbReference type="Proteomes" id="UP000002748">
    <property type="component" value="Unassembled WGS sequence"/>
</dbReference>
<evidence type="ECO:0008006" key="6">
    <source>
        <dbReference type="Google" id="ProtNLM"/>
    </source>
</evidence>
<accession>J6F9E9</accession>
<feature type="coiled-coil region" evidence="1">
    <location>
        <begin position="139"/>
        <end position="170"/>
    </location>
</feature>
<dbReference type="AlphaFoldDB" id="J6F9E9"/>
<feature type="compositionally biased region" description="Basic and acidic residues" evidence="2">
    <location>
        <begin position="77"/>
        <end position="125"/>
    </location>
</feature>
<feature type="transmembrane region" description="Helical" evidence="3">
    <location>
        <begin position="370"/>
        <end position="390"/>
    </location>
</feature>
<evidence type="ECO:0000256" key="3">
    <source>
        <dbReference type="SAM" id="Phobius"/>
    </source>
</evidence>
<feature type="transmembrane region" description="Helical" evidence="3">
    <location>
        <begin position="402"/>
        <end position="421"/>
    </location>
</feature>
<dbReference type="KEGG" id="tasa:A1Q1_06894"/>
<feature type="coiled-coil region" evidence="1">
    <location>
        <begin position="212"/>
        <end position="265"/>
    </location>
</feature>
<keyword evidence="3" id="KW-0472">Membrane</keyword>
<feature type="region of interest" description="Disordered" evidence="2">
    <location>
        <begin position="1"/>
        <end position="61"/>
    </location>
</feature>
<dbReference type="OrthoDB" id="2553651at2759"/>
<keyword evidence="3" id="KW-0812">Transmembrane</keyword>
<keyword evidence="1" id="KW-0175">Coiled coil</keyword>
<comment type="caution">
    <text evidence="4">The sequence shown here is derived from an EMBL/GenBank/DDBJ whole genome shotgun (WGS) entry which is preliminary data.</text>
</comment>
<gene>
    <name evidence="4" type="ORF">A1Q1_06894</name>
</gene>
<keyword evidence="3" id="KW-1133">Transmembrane helix</keyword>
<feature type="transmembrane region" description="Helical" evidence="3">
    <location>
        <begin position="315"/>
        <end position="334"/>
    </location>
</feature>
<reference evidence="4 5" key="1">
    <citation type="journal article" date="2012" name="Eukaryot. Cell">
        <title>Draft genome sequence of CBS 2479, the standard type strain of Trichosporon asahii.</title>
        <authorList>
            <person name="Yang R.Y."/>
            <person name="Li H.T."/>
            <person name="Zhu H."/>
            <person name="Zhou G.P."/>
            <person name="Wang M."/>
            <person name="Wang L."/>
        </authorList>
    </citation>
    <scope>NUCLEOTIDE SEQUENCE [LARGE SCALE GENOMIC DNA]</scope>
    <source>
        <strain evidence="5">ATCC 90039 / CBS 2479 / JCM 2466 / KCTC 7840 / NCYC 2677 / UAMH 7654</strain>
    </source>
</reference>
<dbReference type="GeneID" id="25990406"/>
<evidence type="ECO:0000313" key="4">
    <source>
        <dbReference type="EMBL" id="EJT51897.1"/>
    </source>
</evidence>
<feature type="transmembrane region" description="Helical" evidence="3">
    <location>
        <begin position="282"/>
        <end position="303"/>
    </location>
</feature>
<dbReference type="RefSeq" id="XP_014182618.1">
    <property type="nucleotide sequence ID" value="XM_014327143.1"/>
</dbReference>
<evidence type="ECO:0000313" key="5">
    <source>
        <dbReference type="Proteomes" id="UP000002748"/>
    </source>
</evidence>
<evidence type="ECO:0000256" key="1">
    <source>
        <dbReference type="SAM" id="Coils"/>
    </source>
</evidence>
<organism evidence="4 5">
    <name type="scientific">Trichosporon asahii var. asahii (strain ATCC 90039 / CBS 2479 / JCM 2466 / KCTC 7840 / NBRC 103889/ NCYC 2677 / UAMH 7654)</name>
    <name type="common">Yeast</name>
    <dbReference type="NCBI Taxonomy" id="1186058"/>
    <lineage>
        <taxon>Eukaryota</taxon>
        <taxon>Fungi</taxon>
        <taxon>Dikarya</taxon>
        <taxon>Basidiomycota</taxon>
        <taxon>Agaricomycotina</taxon>
        <taxon>Tremellomycetes</taxon>
        <taxon>Trichosporonales</taxon>
        <taxon>Trichosporonaceae</taxon>
        <taxon>Trichosporon</taxon>
    </lineage>
</organism>